<evidence type="ECO:0000259" key="2">
    <source>
        <dbReference type="Pfam" id="PF26610"/>
    </source>
</evidence>
<comment type="caution">
    <text evidence="3">The sequence shown here is derived from an EMBL/GenBank/DDBJ whole genome shotgun (WGS) entry which is preliminary data.</text>
</comment>
<dbReference type="Pfam" id="PF26610">
    <property type="entry name" value="YbbD_head"/>
    <property type="match status" value="1"/>
</dbReference>
<name>A0ABU9BXJ5_9BURK</name>
<keyword evidence="4" id="KW-1185">Reference proteome</keyword>
<dbReference type="EMBL" id="JBBUTG010000033">
    <property type="protein sequence ID" value="MEK8034702.1"/>
    <property type="molecule type" value="Genomic_DNA"/>
</dbReference>
<organism evidence="3 4">
    <name type="scientific">Ideonella lacteola</name>
    <dbReference type="NCBI Taxonomy" id="2984193"/>
    <lineage>
        <taxon>Bacteria</taxon>
        <taxon>Pseudomonadati</taxon>
        <taxon>Pseudomonadota</taxon>
        <taxon>Betaproteobacteria</taxon>
        <taxon>Burkholderiales</taxon>
        <taxon>Sphaerotilaceae</taxon>
        <taxon>Ideonella</taxon>
    </lineage>
</organism>
<reference evidence="3 4" key="1">
    <citation type="submission" date="2024-04" db="EMBL/GenBank/DDBJ databases">
        <title>Novel species of the genus Ideonella isolated from streams.</title>
        <authorList>
            <person name="Lu H."/>
        </authorList>
    </citation>
    <scope>NUCLEOTIDE SEQUENCE [LARGE SCALE GENOMIC DNA]</scope>
    <source>
        <strain evidence="3 4">DXS29W</strain>
    </source>
</reference>
<keyword evidence="1" id="KW-0732">Signal</keyword>
<protein>
    <recommendedName>
        <fullName evidence="2">YbbD head domain-containing protein</fullName>
    </recommendedName>
</protein>
<dbReference type="RefSeq" id="WP_341429132.1">
    <property type="nucleotide sequence ID" value="NZ_JBBUTG010000033.1"/>
</dbReference>
<dbReference type="Proteomes" id="UP001371218">
    <property type="component" value="Unassembled WGS sequence"/>
</dbReference>
<proteinExistence type="predicted"/>
<feature type="signal peptide" evidence="1">
    <location>
        <begin position="1"/>
        <end position="24"/>
    </location>
</feature>
<evidence type="ECO:0000313" key="3">
    <source>
        <dbReference type="EMBL" id="MEK8034702.1"/>
    </source>
</evidence>
<accession>A0ABU9BXJ5</accession>
<sequence>MKEFTFLRAWAACLASLAVFPLVACGEAAEARYATVAEAAAAGAFSHGWLPVWIPAEATAIREAHDVANQAVMVRFQIPKGAALRLLPECEARSGREVPPPPLRRSWWPDDVPHGGWNTPRSFSYKQCVKQFVAHSSDSGEVFVWSLGS</sequence>
<feature type="chain" id="PRO_5047221312" description="YbbD head domain-containing protein" evidence="1">
    <location>
        <begin position="25"/>
        <end position="149"/>
    </location>
</feature>
<gene>
    <name evidence="3" type="ORF">AACH06_28120</name>
</gene>
<dbReference type="InterPro" id="IPR058827">
    <property type="entry name" value="YbbD_head"/>
</dbReference>
<evidence type="ECO:0000256" key="1">
    <source>
        <dbReference type="SAM" id="SignalP"/>
    </source>
</evidence>
<feature type="domain" description="YbbD head" evidence="2">
    <location>
        <begin position="28"/>
        <end position="77"/>
    </location>
</feature>
<evidence type="ECO:0000313" key="4">
    <source>
        <dbReference type="Proteomes" id="UP001371218"/>
    </source>
</evidence>